<gene>
    <name evidence="2" type="ORF">F0361_11395</name>
</gene>
<dbReference type="InterPro" id="IPR032710">
    <property type="entry name" value="NTF2-like_dom_sf"/>
</dbReference>
<feature type="domain" description="DUF4440" evidence="1">
    <location>
        <begin position="28"/>
        <end position="135"/>
    </location>
</feature>
<name>A0A5B2TQV3_9FLAO</name>
<proteinExistence type="predicted"/>
<organism evidence="2 3">
    <name type="scientific">Maribacter flavus</name>
    <dbReference type="NCBI Taxonomy" id="1658664"/>
    <lineage>
        <taxon>Bacteria</taxon>
        <taxon>Pseudomonadati</taxon>
        <taxon>Bacteroidota</taxon>
        <taxon>Flavobacteriia</taxon>
        <taxon>Flavobacteriales</taxon>
        <taxon>Flavobacteriaceae</taxon>
        <taxon>Maribacter</taxon>
    </lineage>
</organism>
<dbReference type="EMBL" id="VUOE01000002">
    <property type="protein sequence ID" value="KAA2216599.1"/>
    <property type="molecule type" value="Genomic_DNA"/>
</dbReference>
<reference evidence="2 3" key="1">
    <citation type="submission" date="2019-09" db="EMBL/GenBank/DDBJ databases">
        <authorList>
            <person name="Khan S.A."/>
            <person name="Jeon C.O."/>
            <person name="Chun B.H."/>
            <person name="Jeong S.E."/>
        </authorList>
    </citation>
    <scope>NUCLEOTIDE SEQUENCE [LARGE SCALE GENOMIC DNA]</scope>
    <source>
        <strain evidence="2 3">KCTC 42508</strain>
    </source>
</reference>
<evidence type="ECO:0000313" key="3">
    <source>
        <dbReference type="Proteomes" id="UP000323188"/>
    </source>
</evidence>
<dbReference type="Pfam" id="PF14534">
    <property type="entry name" value="DUF4440"/>
    <property type="match status" value="1"/>
</dbReference>
<dbReference type="Proteomes" id="UP000323188">
    <property type="component" value="Unassembled WGS sequence"/>
</dbReference>
<dbReference type="InterPro" id="IPR027843">
    <property type="entry name" value="DUF4440"/>
</dbReference>
<accession>A0A5B2TQV3</accession>
<comment type="caution">
    <text evidence="2">The sequence shown here is derived from an EMBL/GenBank/DDBJ whole genome shotgun (WGS) entry which is preliminary data.</text>
</comment>
<dbReference type="SUPFAM" id="SSF54427">
    <property type="entry name" value="NTF2-like"/>
    <property type="match status" value="1"/>
</dbReference>
<dbReference type="AlphaFoldDB" id="A0A5B2TQV3"/>
<protein>
    <submittedName>
        <fullName evidence="2">Nuclear transport factor 2 family protein</fullName>
    </submittedName>
</protein>
<evidence type="ECO:0000259" key="1">
    <source>
        <dbReference type="Pfam" id="PF14534"/>
    </source>
</evidence>
<evidence type="ECO:0000313" key="2">
    <source>
        <dbReference type="EMBL" id="KAA2216599.1"/>
    </source>
</evidence>
<dbReference type="Gene3D" id="3.10.450.50">
    <property type="match status" value="1"/>
</dbReference>
<sequence>MKTLCLFFINCTLITTLAFGQSIDEMEIRKLEKHWTELLDKGDTTALLKIWSENYVVNNPNGKIVTPKDIVALMKSGHKFPAVKRIIENITFNQDIAVVMGKELQQPSDMNPNSEEWIPRRFTNVWIKNKNVWQLAARQSSKIGVE</sequence>
<dbReference type="RefSeq" id="WP_154918736.1">
    <property type="nucleotide sequence ID" value="NZ_VUOE01000002.1"/>
</dbReference>